<keyword evidence="6 8" id="KW-1133">Transmembrane helix</keyword>
<keyword evidence="7 8" id="KW-0472">Membrane</keyword>
<keyword evidence="4 8" id="KW-1003">Cell membrane</keyword>
<evidence type="ECO:0000256" key="3">
    <source>
        <dbReference type="ARBA" id="ARBA00022448"/>
    </source>
</evidence>
<dbReference type="Pfam" id="PF01061">
    <property type="entry name" value="ABC2_membrane"/>
    <property type="match status" value="1"/>
</dbReference>
<comment type="similarity">
    <text evidence="2 8">Belongs to the ABC-2 integral membrane protein family.</text>
</comment>
<dbReference type="PROSITE" id="PS51012">
    <property type="entry name" value="ABC_TM2"/>
    <property type="match status" value="1"/>
</dbReference>
<keyword evidence="3 8" id="KW-0813">Transport</keyword>
<evidence type="ECO:0000256" key="4">
    <source>
        <dbReference type="ARBA" id="ARBA00022475"/>
    </source>
</evidence>
<keyword evidence="5 8" id="KW-0812">Transmembrane</keyword>
<dbReference type="RefSeq" id="WP_087434060.1">
    <property type="nucleotide sequence ID" value="NZ_JAMDLV010000017.1"/>
</dbReference>
<evidence type="ECO:0000259" key="9">
    <source>
        <dbReference type="PROSITE" id="PS51012"/>
    </source>
</evidence>
<keyword evidence="11" id="KW-1185">Reference proteome</keyword>
<comment type="subcellular location">
    <subcellularLocation>
        <location evidence="1 8">Cell membrane</location>
        <topology evidence="1 8">Multi-pass membrane protein</topology>
    </subcellularLocation>
</comment>
<evidence type="ECO:0000256" key="7">
    <source>
        <dbReference type="ARBA" id="ARBA00023136"/>
    </source>
</evidence>
<evidence type="ECO:0000256" key="6">
    <source>
        <dbReference type="ARBA" id="ARBA00022989"/>
    </source>
</evidence>
<dbReference type="EMBL" id="JAMDLW010000014">
    <property type="protein sequence ID" value="MCY9520244.1"/>
    <property type="molecule type" value="Genomic_DNA"/>
</dbReference>
<organism evidence="10 11">
    <name type="scientific">Paenibacillus apiarius</name>
    <dbReference type="NCBI Taxonomy" id="46240"/>
    <lineage>
        <taxon>Bacteria</taxon>
        <taxon>Bacillati</taxon>
        <taxon>Bacillota</taxon>
        <taxon>Bacilli</taxon>
        <taxon>Bacillales</taxon>
        <taxon>Paenibacillaceae</taxon>
        <taxon>Paenibacillus</taxon>
    </lineage>
</organism>
<dbReference type="Proteomes" id="UP001207626">
    <property type="component" value="Unassembled WGS sequence"/>
</dbReference>
<evidence type="ECO:0000256" key="1">
    <source>
        <dbReference type="ARBA" id="ARBA00004651"/>
    </source>
</evidence>
<evidence type="ECO:0000256" key="8">
    <source>
        <dbReference type="RuleBase" id="RU361157"/>
    </source>
</evidence>
<feature type="transmembrane region" description="Helical" evidence="8">
    <location>
        <begin position="178"/>
        <end position="194"/>
    </location>
</feature>
<feature type="transmembrane region" description="Helical" evidence="8">
    <location>
        <begin position="103"/>
        <end position="136"/>
    </location>
</feature>
<name>A0ABT4DSF1_9BACL</name>
<evidence type="ECO:0000313" key="10">
    <source>
        <dbReference type="EMBL" id="MCY9520244.1"/>
    </source>
</evidence>
<dbReference type="PANTHER" id="PTHR30413">
    <property type="entry name" value="INNER MEMBRANE TRANSPORT PERMEASE"/>
    <property type="match status" value="1"/>
</dbReference>
<feature type="transmembrane region" description="Helical" evidence="8">
    <location>
        <begin position="237"/>
        <end position="254"/>
    </location>
</feature>
<gene>
    <name evidence="10" type="ORF">M5X09_11220</name>
</gene>
<dbReference type="PANTHER" id="PTHR30413:SF10">
    <property type="entry name" value="CAPSULE POLYSACCHARIDE EXPORT INNER-MEMBRANE PROTEIN CTRC"/>
    <property type="match status" value="1"/>
</dbReference>
<dbReference type="InterPro" id="IPR013525">
    <property type="entry name" value="ABC2_TM"/>
</dbReference>
<dbReference type="InterPro" id="IPR047817">
    <property type="entry name" value="ABC2_TM_bact-type"/>
</dbReference>
<comment type="caution">
    <text evidence="10">The sequence shown here is derived from an EMBL/GenBank/DDBJ whole genome shotgun (WGS) entry which is preliminary data.</text>
</comment>
<evidence type="ECO:0000313" key="11">
    <source>
        <dbReference type="Proteomes" id="UP001207626"/>
    </source>
</evidence>
<sequence>MKAKINLKSFVSTKDMTLKLAKNDFWTKYASSQLGIIWAFIQPIITILVYWFVFEIGFRVVPLNNVPYLLWLMCGLIPWFYFSEALLGSTNSLIEYSYLVKKVIFNIGILPAVKILSSLFVHVFFVIFLMYVFFLYGYNPNIYTVQIIYYQGCLIILTLGLAYLTSSIVVFFRDLNQIIMIILQFGVWLTPIMWNTNMFPDRFQWILKLNPIFYIVEGYRDSLFNEVWFWEKPNQSIYFWGLTLLIICIGVYFFKKLKPHYSDVL</sequence>
<feature type="transmembrane region" description="Helical" evidence="8">
    <location>
        <begin position="148"/>
        <end position="171"/>
    </location>
</feature>
<reference evidence="10 11" key="1">
    <citation type="submission" date="2022-05" db="EMBL/GenBank/DDBJ databases">
        <title>Genome Sequencing of Bee-Associated Microbes.</title>
        <authorList>
            <person name="Dunlap C."/>
        </authorList>
    </citation>
    <scope>NUCLEOTIDE SEQUENCE [LARGE SCALE GENOMIC DNA]</scope>
    <source>
        <strain evidence="10 11">NRRL NRS-1438</strain>
    </source>
</reference>
<protein>
    <recommendedName>
        <fullName evidence="8">Transport permease protein</fullName>
    </recommendedName>
</protein>
<evidence type="ECO:0000256" key="2">
    <source>
        <dbReference type="ARBA" id="ARBA00007783"/>
    </source>
</evidence>
<feature type="domain" description="ABC transmembrane type-2" evidence="9">
    <location>
        <begin position="34"/>
        <end position="257"/>
    </location>
</feature>
<evidence type="ECO:0000256" key="5">
    <source>
        <dbReference type="ARBA" id="ARBA00022692"/>
    </source>
</evidence>
<feature type="transmembrane region" description="Helical" evidence="8">
    <location>
        <begin position="34"/>
        <end position="53"/>
    </location>
</feature>
<proteinExistence type="inferred from homology"/>
<accession>A0ABT4DSF1</accession>
<feature type="transmembrane region" description="Helical" evidence="8">
    <location>
        <begin position="65"/>
        <end position="82"/>
    </location>
</feature>